<reference evidence="2 3" key="1">
    <citation type="submission" date="2019-05" db="EMBL/GenBank/DDBJ databases">
        <title>Another draft genome of Portunus trituberculatus and its Hox gene families provides insights of decapod evolution.</title>
        <authorList>
            <person name="Jeong J.-H."/>
            <person name="Song I."/>
            <person name="Kim S."/>
            <person name="Choi T."/>
            <person name="Kim D."/>
            <person name="Ryu S."/>
            <person name="Kim W."/>
        </authorList>
    </citation>
    <scope>NUCLEOTIDE SEQUENCE [LARGE SCALE GENOMIC DNA]</scope>
    <source>
        <tissue evidence="2">Muscle</tissue>
    </source>
</reference>
<evidence type="ECO:0000256" key="1">
    <source>
        <dbReference type="SAM" id="MobiDB-lite"/>
    </source>
</evidence>
<comment type="caution">
    <text evidence="2">The sequence shown here is derived from an EMBL/GenBank/DDBJ whole genome shotgun (WGS) entry which is preliminary data.</text>
</comment>
<dbReference type="AlphaFoldDB" id="A0A5B7HKL9"/>
<feature type="compositionally biased region" description="Basic and acidic residues" evidence="1">
    <location>
        <begin position="19"/>
        <end position="32"/>
    </location>
</feature>
<organism evidence="2 3">
    <name type="scientific">Portunus trituberculatus</name>
    <name type="common">Swimming crab</name>
    <name type="synonym">Neptunus trituberculatus</name>
    <dbReference type="NCBI Taxonomy" id="210409"/>
    <lineage>
        <taxon>Eukaryota</taxon>
        <taxon>Metazoa</taxon>
        <taxon>Ecdysozoa</taxon>
        <taxon>Arthropoda</taxon>
        <taxon>Crustacea</taxon>
        <taxon>Multicrustacea</taxon>
        <taxon>Malacostraca</taxon>
        <taxon>Eumalacostraca</taxon>
        <taxon>Eucarida</taxon>
        <taxon>Decapoda</taxon>
        <taxon>Pleocyemata</taxon>
        <taxon>Brachyura</taxon>
        <taxon>Eubrachyura</taxon>
        <taxon>Portunoidea</taxon>
        <taxon>Portunidae</taxon>
        <taxon>Portuninae</taxon>
        <taxon>Portunus</taxon>
    </lineage>
</organism>
<evidence type="ECO:0000313" key="2">
    <source>
        <dbReference type="EMBL" id="MPC70486.1"/>
    </source>
</evidence>
<proteinExistence type="predicted"/>
<protein>
    <submittedName>
        <fullName evidence="2">Uncharacterized protein</fullName>
    </submittedName>
</protein>
<name>A0A5B7HKL9_PORTR</name>
<evidence type="ECO:0000313" key="3">
    <source>
        <dbReference type="Proteomes" id="UP000324222"/>
    </source>
</evidence>
<feature type="region of interest" description="Disordered" evidence="1">
    <location>
        <begin position="1"/>
        <end position="33"/>
    </location>
</feature>
<gene>
    <name evidence="2" type="ORF">E2C01_064736</name>
</gene>
<keyword evidence="3" id="KW-1185">Reference proteome</keyword>
<accession>A0A5B7HKL9</accession>
<sequence length="73" mass="8026">MIAGSHLSGASEWKGYGRLNERGGKHVRDRTPDTVQKSVYQVIRVRFNPVISLGGRAGYRPIDQDVCSPRTAG</sequence>
<dbReference type="EMBL" id="VSRR010031217">
    <property type="protein sequence ID" value="MPC70486.1"/>
    <property type="molecule type" value="Genomic_DNA"/>
</dbReference>
<dbReference type="Proteomes" id="UP000324222">
    <property type="component" value="Unassembled WGS sequence"/>
</dbReference>